<organism evidence="17 18">
    <name type="scientific">Actinocorallia libanotica</name>
    <dbReference type="NCBI Taxonomy" id="46162"/>
    <lineage>
        <taxon>Bacteria</taxon>
        <taxon>Bacillati</taxon>
        <taxon>Actinomycetota</taxon>
        <taxon>Actinomycetes</taxon>
        <taxon>Streptosporangiales</taxon>
        <taxon>Thermomonosporaceae</taxon>
        <taxon>Actinocorallia</taxon>
    </lineage>
</organism>
<evidence type="ECO:0000256" key="10">
    <source>
        <dbReference type="ARBA" id="ARBA00023049"/>
    </source>
</evidence>
<evidence type="ECO:0000256" key="2">
    <source>
        <dbReference type="ARBA" id="ARBA00001947"/>
    </source>
</evidence>
<evidence type="ECO:0000259" key="16">
    <source>
        <dbReference type="Pfam" id="PF17900"/>
    </source>
</evidence>
<dbReference type="PANTHER" id="PTHR11533:SF297">
    <property type="entry name" value="AMINOPEPTIDASE N"/>
    <property type="match status" value="1"/>
</dbReference>
<protein>
    <recommendedName>
        <fullName evidence="5">Aminopeptidase N</fullName>
        <ecNumber evidence="4">3.4.11.2</ecNumber>
    </recommendedName>
    <alternativeName>
        <fullName evidence="11">Alanine aminopeptidase</fullName>
    </alternativeName>
    <alternativeName>
        <fullName evidence="12">Lysyl aminopeptidase</fullName>
    </alternativeName>
</protein>
<dbReference type="CDD" id="cd09603">
    <property type="entry name" value="M1_APN_like"/>
    <property type="match status" value="1"/>
</dbReference>
<dbReference type="SUPFAM" id="SSF63737">
    <property type="entry name" value="Leukotriene A4 hydrolase N-terminal domain"/>
    <property type="match status" value="1"/>
</dbReference>
<evidence type="ECO:0000256" key="7">
    <source>
        <dbReference type="ARBA" id="ARBA00022723"/>
    </source>
</evidence>
<gene>
    <name evidence="17" type="ORF">GCM10009550_19610</name>
</gene>
<evidence type="ECO:0000313" key="17">
    <source>
        <dbReference type="EMBL" id="GAA0945682.1"/>
    </source>
</evidence>
<evidence type="ECO:0000256" key="8">
    <source>
        <dbReference type="ARBA" id="ARBA00022801"/>
    </source>
</evidence>
<comment type="cofactor">
    <cofactor evidence="2">
        <name>Zn(2+)</name>
        <dbReference type="ChEBI" id="CHEBI:29105"/>
    </cofactor>
</comment>
<dbReference type="EMBL" id="BAAAHH010000005">
    <property type="protein sequence ID" value="GAA0945682.1"/>
    <property type="molecule type" value="Genomic_DNA"/>
</dbReference>
<keyword evidence="7" id="KW-0479">Metal-binding</keyword>
<dbReference type="InterPro" id="IPR050344">
    <property type="entry name" value="Peptidase_M1_aminopeptidases"/>
</dbReference>
<dbReference type="Gene3D" id="1.10.390.10">
    <property type="entry name" value="Neutral Protease Domain 2"/>
    <property type="match status" value="1"/>
</dbReference>
<name>A0ABN1QPP7_9ACTN</name>
<evidence type="ECO:0000256" key="13">
    <source>
        <dbReference type="SAM" id="MobiDB-lite"/>
    </source>
</evidence>
<dbReference type="Gene3D" id="2.60.40.1730">
    <property type="entry name" value="tricorn interacting facor f3 domain"/>
    <property type="match status" value="1"/>
</dbReference>
<comment type="caution">
    <text evidence="17">The sequence shown here is derived from an EMBL/GenBank/DDBJ whole genome shotgun (WGS) entry which is preliminary data.</text>
</comment>
<comment type="similarity">
    <text evidence="3">Belongs to the peptidase M1 family.</text>
</comment>
<evidence type="ECO:0000259" key="15">
    <source>
        <dbReference type="Pfam" id="PF01433"/>
    </source>
</evidence>
<dbReference type="EC" id="3.4.11.2" evidence="4"/>
<evidence type="ECO:0000313" key="18">
    <source>
        <dbReference type="Proteomes" id="UP001500665"/>
    </source>
</evidence>
<evidence type="ECO:0000256" key="6">
    <source>
        <dbReference type="ARBA" id="ARBA00022670"/>
    </source>
</evidence>
<keyword evidence="6" id="KW-0645">Protease</keyword>
<reference evidence="17 18" key="1">
    <citation type="journal article" date="2019" name="Int. J. Syst. Evol. Microbiol.">
        <title>The Global Catalogue of Microorganisms (GCM) 10K type strain sequencing project: providing services to taxonomists for standard genome sequencing and annotation.</title>
        <authorList>
            <consortium name="The Broad Institute Genomics Platform"/>
            <consortium name="The Broad Institute Genome Sequencing Center for Infectious Disease"/>
            <person name="Wu L."/>
            <person name="Ma J."/>
        </authorList>
    </citation>
    <scope>NUCLEOTIDE SEQUENCE [LARGE SCALE GENOMIC DNA]</scope>
    <source>
        <strain evidence="17 18">JCM 10696</strain>
    </source>
</reference>
<feature type="domain" description="Aminopeptidase N-like N-terminal" evidence="16">
    <location>
        <begin position="74"/>
        <end position="246"/>
    </location>
</feature>
<feature type="region of interest" description="Disordered" evidence="13">
    <location>
        <begin position="32"/>
        <end position="61"/>
    </location>
</feature>
<feature type="signal peptide" evidence="14">
    <location>
        <begin position="1"/>
        <end position="25"/>
    </location>
</feature>
<accession>A0ABN1QPP7</accession>
<proteinExistence type="inferred from homology"/>
<dbReference type="Pfam" id="PF01433">
    <property type="entry name" value="Peptidase_M1"/>
    <property type="match status" value="1"/>
</dbReference>
<dbReference type="PROSITE" id="PS51257">
    <property type="entry name" value="PROKAR_LIPOPROTEIN"/>
    <property type="match status" value="1"/>
</dbReference>
<evidence type="ECO:0000256" key="14">
    <source>
        <dbReference type="SAM" id="SignalP"/>
    </source>
</evidence>
<dbReference type="Proteomes" id="UP001500665">
    <property type="component" value="Unassembled WGS sequence"/>
</dbReference>
<dbReference type="InterPro" id="IPR027268">
    <property type="entry name" value="Peptidase_M4/M1_CTD_sf"/>
</dbReference>
<evidence type="ECO:0000256" key="5">
    <source>
        <dbReference type="ARBA" id="ARBA00015611"/>
    </source>
</evidence>
<dbReference type="InterPro" id="IPR045357">
    <property type="entry name" value="Aminopeptidase_N-like_N"/>
</dbReference>
<dbReference type="PRINTS" id="PR00756">
    <property type="entry name" value="ALADIPTASE"/>
</dbReference>
<evidence type="ECO:0000256" key="12">
    <source>
        <dbReference type="ARBA" id="ARBA00031533"/>
    </source>
</evidence>
<dbReference type="RefSeq" id="WP_344239046.1">
    <property type="nucleotide sequence ID" value="NZ_BAAAHH010000005.1"/>
</dbReference>
<sequence length="484" mass="52471">MHIRRPAAAALSLSLVAALSIGCRGGEPVPAPAGPVPTAGAPSPSSAAPLVPDQGSVGDPYVPGDGNGGYDVRHYSLQLKITPADERRALDAVAVIKAHAQREMSEFNLDLAGLDVSRVEVDGRKADFLHQGEELTVRPSATIAGGGDFTVTVAYSGTPQPVDDPILGRYGWIRTPDGVAVACQPSGAHTWFPGNNHPSDKATFDLALTVPQHLTAISNGESGPKTVKNGMATTRWKVEQPMAPYLAMLAVGDFKVKEGVTPGGIPILVAVDASVRAPSVEDFYRVKAQITDEWVKLFGPYPFGSTGGVVDNADVSFALETQSRSIYGDFEPTQGIIAHELAHQWFGDSVSVTQWRDIWLNEGFASYAEWIWEERVGGRDVQTRFDDLYQRTPPTAWQVRTGDPGRQELFNGFAVYDRGAMTLHALRTKIGDDGFFSLLRRWAEDHEYGNATTDQFVALAESMSGQELSAFFQSWLYEQARPPR</sequence>
<evidence type="ECO:0000256" key="4">
    <source>
        <dbReference type="ARBA" id="ARBA00012564"/>
    </source>
</evidence>
<feature type="chain" id="PRO_5047080605" description="Aminopeptidase N" evidence="14">
    <location>
        <begin position="26"/>
        <end position="484"/>
    </location>
</feature>
<comment type="catalytic activity">
    <reaction evidence="1">
        <text>Release of an N-terminal amino acid, Xaa-|-Yaa- from a peptide, amide or arylamide. Xaa is preferably Ala, but may be most amino acids including Pro (slow action). When a terminal hydrophobic residue is followed by a prolyl residue, the two may be released as an intact Xaa-Pro dipeptide.</text>
        <dbReference type="EC" id="3.4.11.2"/>
    </reaction>
</comment>
<keyword evidence="14" id="KW-0732">Signal</keyword>
<evidence type="ECO:0000256" key="1">
    <source>
        <dbReference type="ARBA" id="ARBA00000098"/>
    </source>
</evidence>
<keyword evidence="18" id="KW-1185">Reference proteome</keyword>
<evidence type="ECO:0000256" key="11">
    <source>
        <dbReference type="ARBA" id="ARBA00029811"/>
    </source>
</evidence>
<keyword evidence="10" id="KW-0482">Metalloprotease</keyword>
<dbReference type="InterPro" id="IPR042097">
    <property type="entry name" value="Aminopeptidase_N-like_N_sf"/>
</dbReference>
<feature type="compositionally biased region" description="Low complexity" evidence="13">
    <location>
        <begin position="36"/>
        <end position="52"/>
    </location>
</feature>
<dbReference type="InterPro" id="IPR014782">
    <property type="entry name" value="Peptidase_M1_dom"/>
</dbReference>
<evidence type="ECO:0000256" key="9">
    <source>
        <dbReference type="ARBA" id="ARBA00022833"/>
    </source>
</evidence>
<keyword evidence="9" id="KW-0862">Zinc</keyword>
<dbReference type="Pfam" id="PF17900">
    <property type="entry name" value="Peptidase_M1_N"/>
    <property type="match status" value="1"/>
</dbReference>
<dbReference type="PANTHER" id="PTHR11533">
    <property type="entry name" value="PROTEASE M1 ZINC METALLOPROTEASE"/>
    <property type="match status" value="1"/>
</dbReference>
<keyword evidence="8" id="KW-0378">Hydrolase</keyword>
<dbReference type="SUPFAM" id="SSF55486">
    <property type="entry name" value="Metalloproteases ('zincins'), catalytic domain"/>
    <property type="match status" value="1"/>
</dbReference>
<feature type="domain" description="Peptidase M1 membrane alanine aminopeptidase" evidence="15">
    <location>
        <begin position="329"/>
        <end position="475"/>
    </location>
</feature>
<evidence type="ECO:0000256" key="3">
    <source>
        <dbReference type="ARBA" id="ARBA00010136"/>
    </source>
</evidence>
<dbReference type="InterPro" id="IPR001930">
    <property type="entry name" value="Peptidase_M1"/>
</dbReference>